<dbReference type="Proteomes" id="UP000218209">
    <property type="component" value="Unassembled WGS sequence"/>
</dbReference>
<accession>A0A1X6NVJ7</accession>
<sequence>MSRPCRPCRLRRQGRGRHRRRGSERPRRRCRWRPCASLGGCRCPCWRACRRCQSLADHPCRPPHRRWRRRVTAAVVLSPLTTQRRRRRRRHWRTGCCYLGHRRRRLPPRWRSLRASSTCRTRRAHQLTKSPRRWVPRRQRLPTRRCARRSWSQLCRPPSLHAWTTCRTCRANPPTASPRT</sequence>
<name>A0A1X6NVJ7_PORUM</name>
<dbReference type="EMBL" id="KV919054">
    <property type="protein sequence ID" value="OSX72536.1"/>
    <property type="molecule type" value="Genomic_DNA"/>
</dbReference>
<evidence type="ECO:0000313" key="2">
    <source>
        <dbReference type="Proteomes" id="UP000218209"/>
    </source>
</evidence>
<gene>
    <name evidence="1" type="ORF">BU14_0426s0002</name>
</gene>
<evidence type="ECO:0000313" key="1">
    <source>
        <dbReference type="EMBL" id="OSX72536.1"/>
    </source>
</evidence>
<protein>
    <submittedName>
        <fullName evidence="1">Uncharacterized protein</fullName>
    </submittedName>
</protein>
<reference evidence="1 2" key="1">
    <citation type="submission" date="2017-03" db="EMBL/GenBank/DDBJ databases">
        <title>WGS assembly of Porphyra umbilicalis.</title>
        <authorList>
            <person name="Brawley S.H."/>
            <person name="Blouin N.A."/>
            <person name="Ficko-Blean E."/>
            <person name="Wheeler G.L."/>
            <person name="Lohr M."/>
            <person name="Goodson H.V."/>
            <person name="Jenkins J.W."/>
            <person name="Blaby-Haas C.E."/>
            <person name="Helliwell K.E."/>
            <person name="Chan C."/>
            <person name="Marriage T."/>
            <person name="Bhattacharya D."/>
            <person name="Klein A.S."/>
            <person name="Badis Y."/>
            <person name="Brodie J."/>
            <person name="Cao Y."/>
            <person name="Collen J."/>
            <person name="Dittami S.M."/>
            <person name="Gachon C.M."/>
            <person name="Green B.R."/>
            <person name="Karpowicz S."/>
            <person name="Kim J.W."/>
            <person name="Kudahl U."/>
            <person name="Lin S."/>
            <person name="Michel G."/>
            <person name="Mittag M."/>
            <person name="Olson B.J."/>
            <person name="Pangilinan J."/>
            <person name="Peng Y."/>
            <person name="Qiu H."/>
            <person name="Shu S."/>
            <person name="Singer J.T."/>
            <person name="Smith A.G."/>
            <person name="Sprecher B.N."/>
            <person name="Wagner V."/>
            <person name="Wang W."/>
            <person name="Wang Z.-Y."/>
            <person name="Yan J."/>
            <person name="Yarish C."/>
            <person name="Zoeuner-Riek S."/>
            <person name="Zhuang Y."/>
            <person name="Zou Y."/>
            <person name="Lindquist E.A."/>
            <person name="Grimwood J."/>
            <person name="Barry K."/>
            <person name="Rokhsar D.S."/>
            <person name="Schmutz J."/>
            <person name="Stiller J.W."/>
            <person name="Grossman A.R."/>
            <person name="Prochnik S.E."/>
        </authorList>
    </citation>
    <scope>NUCLEOTIDE SEQUENCE [LARGE SCALE GENOMIC DNA]</scope>
    <source>
        <strain evidence="1">4086291</strain>
    </source>
</reference>
<dbReference type="AlphaFoldDB" id="A0A1X6NVJ7"/>
<organism evidence="1 2">
    <name type="scientific">Porphyra umbilicalis</name>
    <name type="common">Purple laver</name>
    <name type="synonym">Red alga</name>
    <dbReference type="NCBI Taxonomy" id="2786"/>
    <lineage>
        <taxon>Eukaryota</taxon>
        <taxon>Rhodophyta</taxon>
        <taxon>Bangiophyceae</taxon>
        <taxon>Bangiales</taxon>
        <taxon>Bangiaceae</taxon>
        <taxon>Porphyra</taxon>
    </lineage>
</organism>
<keyword evidence="2" id="KW-1185">Reference proteome</keyword>
<proteinExistence type="predicted"/>